<dbReference type="Pfam" id="PF07734">
    <property type="entry name" value="FBA_1"/>
    <property type="match status" value="1"/>
</dbReference>
<feature type="domain" description="F-box associated beta-propeller type 1" evidence="1">
    <location>
        <begin position="22"/>
        <end position="110"/>
    </location>
</feature>
<sequence length="293" mass="34359">MTRKENMPFSEYDFGAELYNGKIYAFLDNHRNRYGNEDNNHGDVCVYDIKSNSWSKVNVIPKSQPTTTSVLVNDKIYLIGSSEKNRDLIQVYNITKNEWEESFNLPIGLYWTTVETHKQSIYVMGGYCPQLHPKIMSLNNVQIYNTQTKEWTEGATMPRSIQSPNSLKYKDEFYVWDNYPRVMYKYNPEKNMWISLDKFKPYVKGAQEGLVLNNKLYFISGQENSGKVSKAIKKIYEYNPKTNEYLESLNNLVTGRHYNYGAFGYKDKIYLLGGREDQNWDSMNDVIELKIKN</sequence>
<reference evidence="2 3" key="1">
    <citation type="submission" date="2020-04" db="EMBL/GenBank/DDBJ databases">
        <title>A Flavivirga sp. nov.</title>
        <authorList>
            <person name="Sun X."/>
        </authorList>
    </citation>
    <scope>NUCLEOTIDE SEQUENCE [LARGE SCALE GENOMIC DNA]</scope>
    <source>
        <strain evidence="2 3">Y03</strain>
    </source>
</reference>
<name>A0ABX1RZY4_9FLAO</name>
<dbReference type="PANTHER" id="PTHR45632">
    <property type="entry name" value="LD33804P"/>
    <property type="match status" value="1"/>
</dbReference>
<gene>
    <name evidence="2" type="ORF">HHX25_11135</name>
</gene>
<keyword evidence="3" id="KW-1185">Reference proteome</keyword>
<evidence type="ECO:0000313" key="3">
    <source>
        <dbReference type="Proteomes" id="UP000746690"/>
    </source>
</evidence>
<dbReference type="InterPro" id="IPR006527">
    <property type="entry name" value="F-box-assoc_dom_typ1"/>
</dbReference>
<dbReference type="EMBL" id="JABBHF010000006">
    <property type="protein sequence ID" value="NMH88059.1"/>
    <property type="molecule type" value="Genomic_DNA"/>
</dbReference>
<dbReference type="RefSeq" id="WP_169673155.1">
    <property type="nucleotide sequence ID" value="NZ_JABBHF010000006.1"/>
</dbReference>
<dbReference type="InterPro" id="IPR006652">
    <property type="entry name" value="Kelch_1"/>
</dbReference>
<evidence type="ECO:0000313" key="2">
    <source>
        <dbReference type="EMBL" id="NMH88059.1"/>
    </source>
</evidence>
<evidence type="ECO:0000259" key="1">
    <source>
        <dbReference type="Pfam" id="PF07734"/>
    </source>
</evidence>
<accession>A0ABX1RZY4</accession>
<dbReference type="InterPro" id="IPR015915">
    <property type="entry name" value="Kelch-typ_b-propeller"/>
</dbReference>
<comment type="caution">
    <text evidence="2">The sequence shown here is derived from an EMBL/GenBank/DDBJ whole genome shotgun (WGS) entry which is preliminary data.</text>
</comment>
<proteinExistence type="predicted"/>
<dbReference type="Pfam" id="PF01344">
    <property type="entry name" value="Kelch_1"/>
    <property type="match status" value="1"/>
</dbReference>
<dbReference type="Proteomes" id="UP000746690">
    <property type="component" value="Unassembled WGS sequence"/>
</dbReference>
<dbReference type="Gene3D" id="2.120.10.80">
    <property type="entry name" value="Kelch-type beta propeller"/>
    <property type="match status" value="2"/>
</dbReference>
<protein>
    <recommendedName>
        <fullName evidence="1">F-box associated beta-propeller type 1 domain-containing protein</fullName>
    </recommendedName>
</protein>
<dbReference type="SUPFAM" id="SSF117281">
    <property type="entry name" value="Kelch motif"/>
    <property type="match status" value="1"/>
</dbReference>
<organism evidence="2 3">
    <name type="scientific">Flavivirga algicola</name>
    <dbReference type="NCBI Taxonomy" id="2729136"/>
    <lineage>
        <taxon>Bacteria</taxon>
        <taxon>Pseudomonadati</taxon>
        <taxon>Bacteroidota</taxon>
        <taxon>Flavobacteriia</taxon>
        <taxon>Flavobacteriales</taxon>
        <taxon>Flavobacteriaceae</taxon>
        <taxon>Flavivirga</taxon>
    </lineage>
</organism>